<dbReference type="Pfam" id="PF13432">
    <property type="entry name" value="TPR_16"/>
    <property type="match status" value="1"/>
</dbReference>
<dbReference type="SMART" id="SM00028">
    <property type="entry name" value="TPR"/>
    <property type="match status" value="8"/>
</dbReference>
<sequence length="515" mass="57325">MSPTLHHQVGRVRALLLGLGCWCCPSSLPPTSSSTVGFVVAERILYIPSLGYSVLLAVGLSRAGRLRAPGLLLLLIVFSCRSFQRNRDWQSRETLFLAGLRTLPHNAKMHYNYANLQKDLGNTELAKQHYQEAIRLWPGHSSAHNNLGTLIADVSQAEVHFRLALKAHPHHANAYFNLANLRKQQGRVGEAVALLEESLRHDATNRDAVSALAGLYGDDGRITDAENLHLTLLAARPSDPVVHNNYAAFLQKVGRREAALVHYEAALGLDPQHTVALVNTAALMTSLHHNTQAERLYKRALAVSWEAEVGESLGKLYLNTGRLEDAVAAFTTVLTHHPHRLSTRVCLARVKLHQRSYMESEELLRHVLFQDPSHQEALFQLSLLYTHTNRTQDARTVAHRATHNCSSPPTLCARFHAHYGDLMNDMHNTEAAAQSYQLAVELEPTLTHAHVNLGAIYHTRGDYGRAWRHYLAAHGQEPSNPLLLENMEKLRRAQHLQPPAGLPHCLNMAVSPPQP</sequence>
<dbReference type="Gene3D" id="1.25.40.10">
    <property type="entry name" value="Tetratricopeptide repeat domain"/>
    <property type="match status" value="3"/>
</dbReference>
<dbReference type="PANTHER" id="PTHR44809:SF1">
    <property type="entry name" value="PROTEIN O-MANNOSYL-TRANSFERASE TMTC1"/>
    <property type="match status" value="1"/>
</dbReference>
<dbReference type="InterPro" id="IPR019734">
    <property type="entry name" value="TPR_rpt"/>
</dbReference>
<dbReference type="PROSITE" id="PS50005">
    <property type="entry name" value="TPR"/>
    <property type="match status" value="6"/>
</dbReference>
<dbReference type="PANTHER" id="PTHR44809">
    <property type="match status" value="1"/>
</dbReference>
<proteinExistence type="predicted"/>
<dbReference type="AlphaFoldDB" id="A0AAE1K2C2"/>
<dbReference type="Pfam" id="PF14559">
    <property type="entry name" value="TPR_19"/>
    <property type="match status" value="1"/>
</dbReference>
<feature type="repeat" description="TPR" evidence="1">
    <location>
        <begin position="107"/>
        <end position="140"/>
    </location>
</feature>
<evidence type="ECO:0008006" key="4">
    <source>
        <dbReference type="Google" id="ProtNLM"/>
    </source>
</evidence>
<name>A0AAE1K2C2_PETCI</name>
<feature type="repeat" description="TPR" evidence="1">
    <location>
        <begin position="413"/>
        <end position="446"/>
    </location>
</feature>
<keyword evidence="3" id="KW-1185">Reference proteome</keyword>
<evidence type="ECO:0000256" key="1">
    <source>
        <dbReference type="PROSITE-ProRule" id="PRU00339"/>
    </source>
</evidence>
<keyword evidence="1" id="KW-0802">TPR repeat</keyword>
<dbReference type="Proteomes" id="UP001286313">
    <property type="component" value="Unassembled WGS sequence"/>
</dbReference>
<dbReference type="SUPFAM" id="SSF48452">
    <property type="entry name" value="TPR-like"/>
    <property type="match status" value="2"/>
</dbReference>
<feature type="repeat" description="TPR" evidence="1">
    <location>
        <begin position="307"/>
        <end position="340"/>
    </location>
</feature>
<organism evidence="2 3">
    <name type="scientific">Petrolisthes cinctipes</name>
    <name type="common">Flat porcelain crab</name>
    <dbReference type="NCBI Taxonomy" id="88211"/>
    <lineage>
        <taxon>Eukaryota</taxon>
        <taxon>Metazoa</taxon>
        <taxon>Ecdysozoa</taxon>
        <taxon>Arthropoda</taxon>
        <taxon>Crustacea</taxon>
        <taxon>Multicrustacea</taxon>
        <taxon>Malacostraca</taxon>
        <taxon>Eumalacostraca</taxon>
        <taxon>Eucarida</taxon>
        <taxon>Decapoda</taxon>
        <taxon>Pleocyemata</taxon>
        <taxon>Anomura</taxon>
        <taxon>Galatheoidea</taxon>
        <taxon>Porcellanidae</taxon>
        <taxon>Petrolisthes</taxon>
    </lineage>
</organism>
<reference evidence="2" key="1">
    <citation type="submission" date="2023-10" db="EMBL/GenBank/DDBJ databases">
        <title>Genome assemblies of two species of porcelain crab, Petrolisthes cinctipes and Petrolisthes manimaculis (Anomura: Porcellanidae).</title>
        <authorList>
            <person name="Angst P."/>
        </authorList>
    </citation>
    <scope>NUCLEOTIDE SEQUENCE</scope>
    <source>
        <strain evidence="2">PB745_01</strain>
        <tissue evidence="2">Gill</tissue>
    </source>
</reference>
<dbReference type="InterPro" id="IPR052943">
    <property type="entry name" value="TMTC_O-mannosyl-trnsfr"/>
</dbReference>
<feature type="repeat" description="TPR" evidence="1">
    <location>
        <begin position="172"/>
        <end position="205"/>
    </location>
</feature>
<protein>
    <recommendedName>
        <fullName evidence="4">Transmembrane and TPR repeat-containing protein 1</fullName>
    </recommendedName>
</protein>
<feature type="repeat" description="TPR" evidence="1">
    <location>
        <begin position="240"/>
        <end position="273"/>
    </location>
</feature>
<comment type="caution">
    <text evidence="2">The sequence shown here is derived from an EMBL/GenBank/DDBJ whole genome shotgun (WGS) entry which is preliminary data.</text>
</comment>
<feature type="repeat" description="TPR" evidence="1">
    <location>
        <begin position="447"/>
        <end position="480"/>
    </location>
</feature>
<dbReference type="InterPro" id="IPR011990">
    <property type="entry name" value="TPR-like_helical_dom_sf"/>
</dbReference>
<evidence type="ECO:0000313" key="2">
    <source>
        <dbReference type="EMBL" id="KAK3861113.1"/>
    </source>
</evidence>
<dbReference type="Pfam" id="PF13181">
    <property type="entry name" value="TPR_8"/>
    <property type="match status" value="1"/>
</dbReference>
<accession>A0AAE1K2C2</accession>
<evidence type="ECO:0000313" key="3">
    <source>
        <dbReference type="Proteomes" id="UP001286313"/>
    </source>
</evidence>
<dbReference type="EMBL" id="JAWQEG010004556">
    <property type="protein sequence ID" value="KAK3861113.1"/>
    <property type="molecule type" value="Genomic_DNA"/>
</dbReference>
<gene>
    <name evidence="2" type="ORF">Pcinc_032886</name>
</gene>